<sequence>MSPTPRSLGEQAREQRRAMRLTQADVADLSMVSERFIREFEQGKRSVRLDKVEAVLAVLGLDVVAVQHVPEALR</sequence>
<dbReference type="Proteomes" id="UP001205920">
    <property type="component" value="Unassembled WGS sequence"/>
</dbReference>
<comment type="caution">
    <text evidence="2">The sequence shown here is derived from an EMBL/GenBank/DDBJ whole genome shotgun (WGS) entry which is preliminary data.</text>
</comment>
<dbReference type="InterPro" id="IPR010982">
    <property type="entry name" value="Lambda_DNA-bd_dom_sf"/>
</dbReference>
<evidence type="ECO:0000313" key="3">
    <source>
        <dbReference type="Proteomes" id="UP001205920"/>
    </source>
</evidence>
<dbReference type="SUPFAM" id="SSF47413">
    <property type="entry name" value="lambda repressor-like DNA-binding domains"/>
    <property type="match status" value="1"/>
</dbReference>
<evidence type="ECO:0000259" key="1">
    <source>
        <dbReference type="PROSITE" id="PS50943"/>
    </source>
</evidence>
<dbReference type="Pfam" id="PF13560">
    <property type="entry name" value="HTH_31"/>
    <property type="match status" value="1"/>
</dbReference>
<accession>A0AAW5HXS3</accession>
<dbReference type="InterPro" id="IPR001387">
    <property type="entry name" value="Cro/C1-type_HTH"/>
</dbReference>
<dbReference type="GO" id="GO:0003677">
    <property type="term" value="F:DNA binding"/>
    <property type="evidence" value="ECO:0007669"/>
    <property type="project" value="InterPro"/>
</dbReference>
<keyword evidence="3" id="KW-1185">Reference proteome</keyword>
<dbReference type="EMBL" id="JAEUWV010000007">
    <property type="protein sequence ID" value="MCO6394626.1"/>
    <property type="molecule type" value="Genomic_DNA"/>
</dbReference>
<evidence type="ECO:0000313" key="2">
    <source>
        <dbReference type="EMBL" id="MCO6394626.1"/>
    </source>
</evidence>
<dbReference type="SMART" id="SM00530">
    <property type="entry name" value="HTH_XRE"/>
    <property type="match status" value="1"/>
</dbReference>
<dbReference type="RefSeq" id="WP_070361682.1">
    <property type="nucleotide sequence ID" value="NZ_JAEUWV010000007.1"/>
</dbReference>
<gene>
    <name evidence="2" type="ORF">JMN37_06505</name>
</gene>
<dbReference type="CDD" id="cd00093">
    <property type="entry name" value="HTH_XRE"/>
    <property type="match status" value="1"/>
</dbReference>
<proteinExistence type="predicted"/>
<protein>
    <submittedName>
        <fullName evidence="2">Helix-turn-helix transcriptional regulator</fullName>
    </submittedName>
</protein>
<name>A0AAW5HXS3_9CORY</name>
<feature type="domain" description="HTH cro/C1-type" evidence="1">
    <location>
        <begin position="13"/>
        <end position="66"/>
    </location>
</feature>
<dbReference type="AlphaFoldDB" id="A0AAW5HXS3"/>
<reference evidence="2 3" key="1">
    <citation type="submission" date="2021-01" db="EMBL/GenBank/DDBJ databases">
        <title>Identification and Characterization of Corynebacterium sp.</title>
        <authorList>
            <person name="Luo Q."/>
            <person name="Qu P."/>
            <person name="Chen Q."/>
        </authorList>
    </citation>
    <scope>NUCLEOTIDE SEQUENCE [LARGE SCALE GENOMIC DNA]</scope>
    <source>
        <strain evidence="2 3">MC-18</strain>
    </source>
</reference>
<dbReference type="Gene3D" id="1.10.260.40">
    <property type="entry name" value="lambda repressor-like DNA-binding domains"/>
    <property type="match status" value="1"/>
</dbReference>
<organism evidence="2 3">
    <name type="scientific">Corynebacterium lipophilum</name>
    <dbReference type="NCBI Taxonomy" id="2804918"/>
    <lineage>
        <taxon>Bacteria</taxon>
        <taxon>Bacillati</taxon>
        <taxon>Actinomycetota</taxon>
        <taxon>Actinomycetes</taxon>
        <taxon>Mycobacteriales</taxon>
        <taxon>Corynebacteriaceae</taxon>
        <taxon>Corynebacterium</taxon>
    </lineage>
</organism>
<dbReference type="PROSITE" id="PS50943">
    <property type="entry name" value="HTH_CROC1"/>
    <property type="match status" value="1"/>
</dbReference>